<sequence>DGGPILYFSGAHGFWVVTKVIAINEGNDIDTIRADEIIGSLQTIEMNIEETRKNKGKLPSHHNFNREFKKLTKKRKKFDGNQNTNEAKGKVVAIESTLEAIRGTRIAEKLIWLKPEKHQGSAYPKTQ</sequence>
<dbReference type="EMBL" id="JABFAC010000008">
    <property type="protein sequence ID" value="MBA0621120.1"/>
    <property type="molecule type" value="Genomic_DNA"/>
</dbReference>
<organism evidence="1 2">
    <name type="scientific">Gossypium davidsonii</name>
    <name type="common">Davidson's cotton</name>
    <name type="synonym">Gossypium klotzschianum subsp. davidsonii</name>
    <dbReference type="NCBI Taxonomy" id="34287"/>
    <lineage>
        <taxon>Eukaryota</taxon>
        <taxon>Viridiplantae</taxon>
        <taxon>Streptophyta</taxon>
        <taxon>Embryophyta</taxon>
        <taxon>Tracheophyta</taxon>
        <taxon>Spermatophyta</taxon>
        <taxon>Magnoliopsida</taxon>
        <taxon>eudicotyledons</taxon>
        <taxon>Gunneridae</taxon>
        <taxon>Pentapetalae</taxon>
        <taxon>rosids</taxon>
        <taxon>malvids</taxon>
        <taxon>Malvales</taxon>
        <taxon>Malvaceae</taxon>
        <taxon>Malvoideae</taxon>
        <taxon>Gossypium</taxon>
    </lineage>
</organism>
<name>A0A7J8S5N4_GOSDV</name>
<proteinExistence type="predicted"/>
<comment type="caution">
    <text evidence="1">The sequence shown here is derived from an EMBL/GenBank/DDBJ whole genome shotgun (WGS) entry which is preliminary data.</text>
</comment>
<feature type="non-terminal residue" evidence="1">
    <location>
        <position position="127"/>
    </location>
</feature>
<dbReference type="Proteomes" id="UP000593561">
    <property type="component" value="Unassembled WGS sequence"/>
</dbReference>
<protein>
    <submittedName>
        <fullName evidence="1">Uncharacterized protein</fullName>
    </submittedName>
</protein>
<evidence type="ECO:0000313" key="2">
    <source>
        <dbReference type="Proteomes" id="UP000593561"/>
    </source>
</evidence>
<accession>A0A7J8S5N4</accession>
<evidence type="ECO:0000313" key="1">
    <source>
        <dbReference type="EMBL" id="MBA0621120.1"/>
    </source>
</evidence>
<gene>
    <name evidence="1" type="ORF">Godav_006769</name>
</gene>
<feature type="non-terminal residue" evidence="1">
    <location>
        <position position="1"/>
    </location>
</feature>
<dbReference type="AlphaFoldDB" id="A0A7J8S5N4"/>
<reference evidence="1 2" key="1">
    <citation type="journal article" date="2019" name="Genome Biol. Evol.">
        <title>Insights into the evolution of the New World diploid cottons (Gossypium, subgenus Houzingenia) based on genome sequencing.</title>
        <authorList>
            <person name="Grover C.E."/>
            <person name="Arick M.A. 2nd"/>
            <person name="Thrash A."/>
            <person name="Conover J.L."/>
            <person name="Sanders W.S."/>
            <person name="Peterson D.G."/>
            <person name="Frelichowski J.E."/>
            <person name="Scheffler J.A."/>
            <person name="Scheffler B.E."/>
            <person name="Wendel J.F."/>
        </authorList>
    </citation>
    <scope>NUCLEOTIDE SEQUENCE [LARGE SCALE GENOMIC DNA]</scope>
    <source>
        <strain evidence="1">27</strain>
        <tissue evidence="1">Leaf</tissue>
    </source>
</reference>
<keyword evidence="2" id="KW-1185">Reference proteome</keyword>